<evidence type="ECO:0000313" key="1">
    <source>
        <dbReference type="EMBL" id="KAK7015292.1"/>
    </source>
</evidence>
<name>A0AAW0AQK2_9AGAR</name>
<evidence type="ECO:0000313" key="2">
    <source>
        <dbReference type="Proteomes" id="UP001362999"/>
    </source>
</evidence>
<proteinExistence type="predicted"/>
<organism evidence="1 2">
    <name type="scientific">Favolaschia claudopus</name>
    <dbReference type="NCBI Taxonomy" id="2862362"/>
    <lineage>
        <taxon>Eukaryota</taxon>
        <taxon>Fungi</taxon>
        <taxon>Dikarya</taxon>
        <taxon>Basidiomycota</taxon>
        <taxon>Agaricomycotina</taxon>
        <taxon>Agaricomycetes</taxon>
        <taxon>Agaricomycetidae</taxon>
        <taxon>Agaricales</taxon>
        <taxon>Marasmiineae</taxon>
        <taxon>Mycenaceae</taxon>
        <taxon>Favolaschia</taxon>
    </lineage>
</organism>
<dbReference type="AlphaFoldDB" id="A0AAW0AQK2"/>
<reference evidence="1 2" key="1">
    <citation type="journal article" date="2024" name="J Genomics">
        <title>Draft genome sequencing and assembly of Favolaschia claudopus CIRM-BRFM 2984 isolated from oak limbs.</title>
        <authorList>
            <person name="Navarro D."/>
            <person name="Drula E."/>
            <person name="Chaduli D."/>
            <person name="Cazenave R."/>
            <person name="Ahrendt S."/>
            <person name="Wang J."/>
            <person name="Lipzen A."/>
            <person name="Daum C."/>
            <person name="Barry K."/>
            <person name="Grigoriev I.V."/>
            <person name="Favel A."/>
            <person name="Rosso M.N."/>
            <person name="Martin F."/>
        </authorList>
    </citation>
    <scope>NUCLEOTIDE SEQUENCE [LARGE SCALE GENOMIC DNA]</scope>
    <source>
        <strain evidence="1 2">CIRM-BRFM 2984</strain>
    </source>
</reference>
<gene>
    <name evidence="1" type="ORF">R3P38DRAFT_2786813</name>
</gene>
<comment type="caution">
    <text evidence="1">The sequence shown here is derived from an EMBL/GenBank/DDBJ whole genome shotgun (WGS) entry which is preliminary data.</text>
</comment>
<accession>A0AAW0AQK2</accession>
<dbReference type="EMBL" id="JAWWNJ010000054">
    <property type="protein sequence ID" value="KAK7015292.1"/>
    <property type="molecule type" value="Genomic_DNA"/>
</dbReference>
<protein>
    <submittedName>
        <fullName evidence="1">Uncharacterized protein</fullName>
    </submittedName>
</protein>
<sequence length="341" mass="38869">MSDVETHRNFDVMTGGFNGVPYSTTRGTVEVLQHPGVPNRIFRRDVDDPLQTKAHRKTLKEGENSALAMKPLCRMVSERCAAAKKIARSIAHHIKVVGNDSRKPPLLLTKNINTWRSHEDRRRREQSLLGMKKLRDLRVNDDREYAEQVAVNDAVEEADLEYVKQVQAQEQEEFSRRVLEIQRETAEEDEKARVLEETARTAYEVACAQRQKAEQRKKYAVDQLATAVDQKKVRMDFAPPKPDVAAPKPKVEDNSLYGVGKPVPWHDRVVFQRLRRQMLKENGYSGYIDMNIGFDAKDEPIEIGPAPIQTPNWSGWDCQSVSGSGSGSVSVRFQINKMRMI</sequence>
<dbReference type="Proteomes" id="UP001362999">
    <property type="component" value="Unassembled WGS sequence"/>
</dbReference>
<keyword evidence="2" id="KW-1185">Reference proteome</keyword>